<dbReference type="EMBL" id="HE796919">
    <property type="protein sequence ID" value="CCL99196.1"/>
    <property type="molecule type" value="Genomic_DNA"/>
</dbReference>
<evidence type="ECO:0000313" key="2">
    <source>
        <dbReference type="EMBL" id="CCL99196.1"/>
    </source>
</evidence>
<dbReference type="InParanoid" id="J4I8D0"/>
<gene>
    <name evidence="2" type="ORF">FIBRA_01211</name>
</gene>
<feature type="compositionally biased region" description="Basic and acidic residues" evidence="1">
    <location>
        <begin position="388"/>
        <end position="402"/>
    </location>
</feature>
<dbReference type="RefSeq" id="XP_012178479.1">
    <property type="nucleotide sequence ID" value="XM_012323089.1"/>
</dbReference>
<dbReference type="OrthoDB" id="2796692at2759"/>
<evidence type="ECO:0000256" key="1">
    <source>
        <dbReference type="SAM" id="MobiDB-lite"/>
    </source>
</evidence>
<keyword evidence="3" id="KW-1185">Reference proteome</keyword>
<protein>
    <recommendedName>
        <fullName evidence="4">MI domain-containing protein</fullName>
    </recommendedName>
</protein>
<reference evidence="2 3" key="1">
    <citation type="journal article" date="2012" name="Appl. Environ. Microbiol.">
        <title>Short-read sequencing for genomic analysis of the brown rot fungus Fibroporia radiculosa.</title>
        <authorList>
            <person name="Tang J.D."/>
            <person name="Perkins A.D."/>
            <person name="Sonstegard T.S."/>
            <person name="Schroeder S.G."/>
            <person name="Burgess S.C."/>
            <person name="Diehl S.V."/>
        </authorList>
    </citation>
    <scope>NUCLEOTIDE SEQUENCE [LARGE SCALE GENOMIC DNA]</scope>
    <source>
        <strain evidence="2 3">TFFH 294</strain>
    </source>
</reference>
<dbReference type="GeneID" id="24094107"/>
<dbReference type="Proteomes" id="UP000006352">
    <property type="component" value="Unassembled WGS sequence"/>
</dbReference>
<feature type="compositionally biased region" description="Polar residues" evidence="1">
    <location>
        <begin position="404"/>
        <end position="416"/>
    </location>
</feature>
<dbReference type="SUPFAM" id="SSF48371">
    <property type="entry name" value="ARM repeat"/>
    <property type="match status" value="1"/>
</dbReference>
<feature type="region of interest" description="Disordered" evidence="1">
    <location>
        <begin position="388"/>
        <end position="416"/>
    </location>
</feature>
<accession>J4I8D0</accession>
<sequence>MSVERTADPVLLDALAAQILERGLTDSLRPELYGGLCQRIVDELEGERNRWRMVELYHVGNPIHSFETAIQAQALAEIDRIVVHGSDEQLRVAARFLGELLVHGVLLPQDVGETIETLTTGAENNNEGHALALVAFLSPIFHAPDAIRLLESLVAIDGLEHILQEDSISLKIRYVIMNALDKATNPKPNDMFGTVPRSEIYGLDVEEDQDDFDTPSPPDVPERFSFPPKITLQCHEKARAFFSYRQLPTAEEFFSALESKYRHVFVMSLVSSALSSSDHSDAMLVASLFSREPVRKLCWPADSFVQGFEHEVFMLEDTSLDIPPAFNLVAIMLHSCGLTRDRVEDLAYRISPRENRARDRFLHEYSALELAEDSARFKDRTSFRVSREFNPDEDRTSTDGRWSELQSTSSDVGYAY</sequence>
<evidence type="ECO:0000313" key="3">
    <source>
        <dbReference type="Proteomes" id="UP000006352"/>
    </source>
</evidence>
<dbReference type="HOGENOM" id="CLU_615473_0_0_1"/>
<proteinExistence type="predicted"/>
<dbReference type="AlphaFoldDB" id="J4I8D0"/>
<dbReference type="InterPro" id="IPR016024">
    <property type="entry name" value="ARM-type_fold"/>
</dbReference>
<evidence type="ECO:0008006" key="4">
    <source>
        <dbReference type="Google" id="ProtNLM"/>
    </source>
</evidence>
<organism evidence="2 3">
    <name type="scientific">Fibroporia radiculosa</name>
    <dbReference type="NCBI Taxonomy" id="599839"/>
    <lineage>
        <taxon>Eukaryota</taxon>
        <taxon>Fungi</taxon>
        <taxon>Dikarya</taxon>
        <taxon>Basidiomycota</taxon>
        <taxon>Agaricomycotina</taxon>
        <taxon>Agaricomycetes</taxon>
        <taxon>Polyporales</taxon>
        <taxon>Fibroporiaceae</taxon>
        <taxon>Fibroporia</taxon>
    </lineage>
</organism>
<name>J4I8D0_9APHY</name>
<dbReference type="Gene3D" id="1.25.40.180">
    <property type="match status" value="1"/>
</dbReference>
<dbReference type="STRING" id="599839.J4I8D0"/>